<dbReference type="PATRIC" id="fig|66876.3.peg.5634"/>
<dbReference type="AlphaFoldDB" id="A0A0N0XUZ0"/>
<keyword evidence="1" id="KW-0805">Transcription regulation</keyword>
<dbReference type="InterPro" id="IPR011075">
    <property type="entry name" value="TetR_C"/>
</dbReference>
<dbReference type="InterPro" id="IPR001647">
    <property type="entry name" value="HTH_TetR"/>
</dbReference>
<dbReference type="SUPFAM" id="SSF46689">
    <property type="entry name" value="Homeodomain-like"/>
    <property type="match status" value="1"/>
</dbReference>
<protein>
    <submittedName>
        <fullName evidence="6">TetR family transcriptional regulator</fullName>
    </submittedName>
</protein>
<dbReference type="PANTHER" id="PTHR47506:SF1">
    <property type="entry name" value="HTH-TYPE TRANSCRIPTIONAL REGULATOR YJDC"/>
    <property type="match status" value="1"/>
</dbReference>
<dbReference type="PRINTS" id="PR00455">
    <property type="entry name" value="HTHTETR"/>
</dbReference>
<keyword evidence="2 4" id="KW-0238">DNA-binding</keyword>
<evidence type="ECO:0000256" key="3">
    <source>
        <dbReference type="ARBA" id="ARBA00023163"/>
    </source>
</evidence>
<evidence type="ECO:0000256" key="4">
    <source>
        <dbReference type="PROSITE-ProRule" id="PRU00335"/>
    </source>
</evidence>
<dbReference type="Gene3D" id="1.10.357.10">
    <property type="entry name" value="Tetracycline Repressor, domain 2"/>
    <property type="match status" value="1"/>
</dbReference>
<dbReference type="SUPFAM" id="SSF48498">
    <property type="entry name" value="Tetracyclin repressor-like, C-terminal domain"/>
    <property type="match status" value="1"/>
</dbReference>
<proteinExistence type="predicted"/>
<feature type="domain" description="HTH tetR-type" evidence="5">
    <location>
        <begin position="7"/>
        <end position="67"/>
    </location>
</feature>
<dbReference type="EMBL" id="LGKG01000151">
    <property type="protein sequence ID" value="KPC61173.1"/>
    <property type="molecule type" value="Genomic_DNA"/>
</dbReference>
<evidence type="ECO:0000256" key="2">
    <source>
        <dbReference type="ARBA" id="ARBA00023125"/>
    </source>
</evidence>
<name>A0A0N0XUZ0_9ACTN</name>
<keyword evidence="7" id="KW-1185">Reference proteome</keyword>
<evidence type="ECO:0000313" key="7">
    <source>
        <dbReference type="Proteomes" id="UP000037982"/>
    </source>
</evidence>
<evidence type="ECO:0000259" key="5">
    <source>
        <dbReference type="PROSITE" id="PS50977"/>
    </source>
</evidence>
<dbReference type="InterPro" id="IPR009057">
    <property type="entry name" value="Homeodomain-like_sf"/>
</dbReference>
<dbReference type="InterPro" id="IPR036271">
    <property type="entry name" value="Tet_transcr_reg_TetR-rel_C_sf"/>
</dbReference>
<feature type="DNA-binding region" description="H-T-H motif" evidence="4">
    <location>
        <begin position="30"/>
        <end position="49"/>
    </location>
</feature>
<evidence type="ECO:0000313" key="6">
    <source>
        <dbReference type="EMBL" id="KPC61173.1"/>
    </source>
</evidence>
<dbReference type="Pfam" id="PF16925">
    <property type="entry name" value="TetR_C_13"/>
    <property type="match status" value="1"/>
</dbReference>
<evidence type="ECO:0000256" key="1">
    <source>
        <dbReference type="ARBA" id="ARBA00023015"/>
    </source>
</evidence>
<dbReference type="Gene3D" id="1.10.10.60">
    <property type="entry name" value="Homeodomain-like"/>
    <property type="match status" value="1"/>
</dbReference>
<dbReference type="PANTHER" id="PTHR47506">
    <property type="entry name" value="TRANSCRIPTIONAL REGULATORY PROTEIN"/>
    <property type="match status" value="1"/>
</dbReference>
<comment type="caution">
    <text evidence="6">The sequence shown here is derived from an EMBL/GenBank/DDBJ whole genome shotgun (WGS) entry which is preliminary data.</text>
</comment>
<dbReference type="GO" id="GO:0003677">
    <property type="term" value="F:DNA binding"/>
    <property type="evidence" value="ECO:0007669"/>
    <property type="project" value="UniProtKB-UniRule"/>
</dbReference>
<dbReference type="RefSeq" id="WP_053925952.1">
    <property type="nucleotide sequence ID" value="NZ_LGKG01000151.1"/>
</dbReference>
<sequence length="210" mass="21585">MSPDIKHFNPDVVLDDAVRVFWRQGMPATGIQALVSATGLSRSSLYATFGNKDGLYAAALGRYIEQHSTPAFAALSAAPTGLTAIEDFFTGLIGVRCSGPVAGWGCMVTNAHAGPESADPAIRELLDAHHQTLQSAMRSALHTAAGLGQLAASVDLDAAAAVLATLAYGVNLRSRAGAAADTLREAVAGALVPLRAHPAPAPTPQEVPPQ</sequence>
<dbReference type="PROSITE" id="PS50977">
    <property type="entry name" value="HTH_TETR_2"/>
    <property type="match status" value="1"/>
</dbReference>
<organism evidence="6 7">
    <name type="scientific">Streptomyces chattanoogensis</name>
    <dbReference type="NCBI Taxonomy" id="66876"/>
    <lineage>
        <taxon>Bacteria</taxon>
        <taxon>Bacillati</taxon>
        <taxon>Actinomycetota</taxon>
        <taxon>Actinomycetes</taxon>
        <taxon>Kitasatosporales</taxon>
        <taxon>Streptomycetaceae</taxon>
        <taxon>Streptomyces</taxon>
    </lineage>
</organism>
<reference evidence="7" key="1">
    <citation type="submission" date="2015-07" db="EMBL/GenBank/DDBJ databases">
        <authorList>
            <person name="Ju K.-S."/>
            <person name="Doroghazi J.R."/>
            <person name="Metcalf W.W."/>
        </authorList>
    </citation>
    <scope>NUCLEOTIDE SEQUENCE [LARGE SCALE GENOMIC DNA]</scope>
    <source>
        <strain evidence="7">NRRL ISP-5002</strain>
    </source>
</reference>
<accession>A0A0N0XUZ0</accession>
<keyword evidence="3" id="KW-0804">Transcription</keyword>
<dbReference type="Pfam" id="PF00440">
    <property type="entry name" value="TetR_N"/>
    <property type="match status" value="1"/>
</dbReference>
<dbReference type="Proteomes" id="UP000037982">
    <property type="component" value="Unassembled WGS sequence"/>
</dbReference>
<gene>
    <name evidence="6" type="ORF">ADL29_25690</name>
</gene>